<reference evidence="3" key="1">
    <citation type="journal article" date="2019" name="Int. J. Syst. Evol. Microbiol.">
        <title>The Global Catalogue of Microorganisms (GCM) 10K type strain sequencing project: providing services to taxonomists for standard genome sequencing and annotation.</title>
        <authorList>
            <consortium name="The Broad Institute Genomics Platform"/>
            <consortium name="The Broad Institute Genome Sequencing Center for Infectious Disease"/>
            <person name="Wu L."/>
            <person name="Ma J."/>
        </authorList>
    </citation>
    <scope>NUCLEOTIDE SEQUENCE [LARGE SCALE GENOMIC DNA]</scope>
    <source>
        <strain evidence="3">JCM 17695</strain>
    </source>
</reference>
<dbReference type="EMBL" id="JBHTEY010000004">
    <property type="protein sequence ID" value="MFC7613984.1"/>
    <property type="molecule type" value="Genomic_DNA"/>
</dbReference>
<feature type="domain" description="HTH arsR-type" evidence="1">
    <location>
        <begin position="19"/>
        <end position="116"/>
    </location>
</feature>
<gene>
    <name evidence="2" type="ORF">ACFQV2_10875</name>
</gene>
<dbReference type="Proteomes" id="UP001596512">
    <property type="component" value="Unassembled WGS sequence"/>
</dbReference>
<accession>A0ABW2TKQ9</accession>
<dbReference type="InterPro" id="IPR011991">
    <property type="entry name" value="ArsR-like_HTH"/>
</dbReference>
<evidence type="ECO:0000313" key="3">
    <source>
        <dbReference type="Proteomes" id="UP001596512"/>
    </source>
</evidence>
<dbReference type="InterPro" id="IPR036388">
    <property type="entry name" value="WH-like_DNA-bd_sf"/>
</dbReference>
<keyword evidence="3" id="KW-1185">Reference proteome</keyword>
<dbReference type="SUPFAM" id="SSF46785">
    <property type="entry name" value="Winged helix' DNA-binding domain"/>
    <property type="match status" value="1"/>
</dbReference>
<dbReference type="SMART" id="SM00418">
    <property type="entry name" value="HTH_ARSR"/>
    <property type="match status" value="1"/>
</dbReference>
<dbReference type="Gene3D" id="1.10.10.10">
    <property type="entry name" value="Winged helix-like DNA-binding domain superfamily/Winged helix DNA-binding domain"/>
    <property type="match status" value="1"/>
</dbReference>
<dbReference type="CDD" id="cd00090">
    <property type="entry name" value="HTH_ARSR"/>
    <property type="match status" value="1"/>
</dbReference>
<evidence type="ECO:0000259" key="1">
    <source>
        <dbReference type="SMART" id="SM00418"/>
    </source>
</evidence>
<dbReference type="InterPro" id="IPR001845">
    <property type="entry name" value="HTH_ArsR_DNA-bd_dom"/>
</dbReference>
<sequence>MASMDNRRHVAPRREATADEAKALAHPLRLRILRLCWQKELTNKQLADRLDRDPGTVLFHVRKLIAAGLLEQAEVRTGESGALEKPYRAKARSWWLEDPPGTGAEAAFAPIEALQEELRAAGPESVRTFTRFALHLSPDDAAALDQRIRDLLDEYTATDHERVDQPAYGGVIVVHRLAD</sequence>
<proteinExistence type="predicted"/>
<protein>
    <submittedName>
        <fullName evidence="2">ArsR/SmtB family transcription factor</fullName>
    </submittedName>
</protein>
<name>A0ABW2TKQ9_9PSEU</name>
<dbReference type="InterPro" id="IPR036390">
    <property type="entry name" value="WH_DNA-bd_sf"/>
</dbReference>
<comment type="caution">
    <text evidence="2">The sequence shown here is derived from an EMBL/GenBank/DDBJ whole genome shotgun (WGS) entry which is preliminary data.</text>
</comment>
<dbReference type="Pfam" id="PF12840">
    <property type="entry name" value="HTH_20"/>
    <property type="match status" value="1"/>
</dbReference>
<evidence type="ECO:0000313" key="2">
    <source>
        <dbReference type="EMBL" id="MFC7613984.1"/>
    </source>
</evidence>
<organism evidence="2 3">
    <name type="scientific">Actinokineospora soli</name>
    <dbReference type="NCBI Taxonomy" id="1048753"/>
    <lineage>
        <taxon>Bacteria</taxon>
        <taxon>Bacillati</taxon>
        <taxon>Actinomycetota</taxon>
        <taxon>Actinomycetes</taxon>
        <taxon>Pseudonocardiales</taxon>
        <taxon>Pseudonocardiaceae</taxon>
        <taxon>Actinokineospora</taxon>
    </lineage>
</organism>